<protein>
    <recommendedName>
        <fullName evidence="3">Lipoprotein</fullName>
    </recommendedName>
</protein>
<dbReference type="AlphaFoldDB" id="A0A0F6W5I9"/>
<organism evidence="1 2">
    <name type="scientific">Sandaracinus amylolyticus</name>
    <dbReference type="NCBI Taxonomy" id="927083"/>
    <lineage>
        <taxon>Bacteria</taxon>
        <taxon>Pseudomonadati</taxon>
        <taxon>Myxococcota</taxon>
        <taxon>Polyangia</taxon>
        <taxon>Polyangiales</taxon>
        <taxon>Sandaracinaceae</taxon>
        <taxon>Sandaracinus</taxon>
    </lineage>
</organism>
<dbReference type="PROSITE" id="PS51257">
    <property type="entry name" value="PROKAR_LIPOPROTEIN"/>
    <property type="match status" value="1"/>
</dbReference>
<evidence type="ECO:0000313" key="1">
    <source>
        <dbReference type="EMBL" id="AKF08018.1"/>
    </source>
</evidence>
<sequence length="165" mass="17245">MRARPLLLIAALVTSACGCPETRPEPLAQCDSGCDAPLVVQSSDAPDAPPFFACDGFAVPSDACNEAVALDATHRWSGGHADVVATTPPRLFGWFYRLESDARDRGRARFCRMHVTDVRGDECEPGYECAISGEVVLTSGGGGSVRATFAGGELVEGAWAAPAST</sequence>
<evidence type="ECO:0000313" key="2">
    <source>
        <dbReference type="Proteomes" id="UP000034883"/>
    </source>
</evidence>
<proteinExistence type="predicted"/>
<dbReference type="KEGG" id="samy:DB32_005167"/>
<keyword evidence="2" id="KW-1185">Reference proteome</keyword>
<evidence type="ECO:0008006" key="3">
    <source>
        <dbReference type="Google" id="ProtNLM"/>
    </source>
</evidence>
<dbReference type="EMBL" id="CP011125">
    <property type="protein sequence ID" value="AKF08018.1"/>
    <property type="molecule type" value="Genomic_DNA"/>
</dbReference>
<dbReference type="Proteomes" id="UP000034883">
    <property type="component" value="Chromosome"/>
</dbReference>
<name>A0A0F6W5I9_9BACT</name>
<dbReference type="RefSeq" id="WP_053235208.1">
    <property type="nucleotide sequence ID" value="NZ_CP011125.1"/>
</dbReference>
<reference evidence="1 2" key="1">
    <citation type="submission" date="2015-03" db="EMBL/GenBank/DDBJ databases">
        <title>Genome assembly of Sandaracinus amylolyticus DSM 53668.</title>
        <authorList>
            <person name="Sharma G."/>
            <person name="Subramanian S."/>
        </authorList>
    </citation>
    <scope>NUCLEOTIDE SEQUENCE [LARGE SCALE GENOMIC DNA]</scope>
    <source>
        <strain evidence="1 2">DSM 53668</strain>
    </source>
</reference>
<accession>A0A0F6W5I9</accession>
<gene>
    <name evidence="1" type="ORF">DB32_005167</name>
</gene>